<dbReference type="AlphaFoldDB" id="A0A9N9DS71"/>
<proteinExistence type="predicted"/>
<accession>A0A9N9DS71</accession>
<evidence type="ECO:0000313" key="1">
    <source>
        <dbReference type="EMBL" id="CAG8650552.1"/>
    </source>
</evidence>
<gene>
    <name evidence="1" type="ORF">FCALED_LOCUS11040</name>
</gene>
<organism evidence="1 2">
    <name type="scientific">Funneliformis caledonium</name>
    <dbReference type="NCBI Taxonomy" id="1117310"/>
    <lineage>
        <taxon>Eukaryota</taxon>
        <taxon>Fungi</taxon>
        <taxon>Fungi incertae sedis</taxon>
        <taxon>Mucoromycota</taxon>
        <taxon>Glomeromycotina</taxon>
        <taxon>Glomeromycetes</taxon>
        <taxon>Glomerales</taxon>
        <taxon>Glomeraceae</taxon>
        <taxon>Funneliformis</taxon>
    </lineage>
</organism>
<feature type="non-terminal residue" evidence="1">
    <location>
        <position position="51"/>
    </location>
</feature>
<keyword evidence="2" id="KW-1185">Reference proteome</keyword>
<sequence>TSVTFQKLKTYAQRPCCRGHDTGEKLALPRKQQGSPNIVKRKDTIQVVKAR</sequence>
<reference evidence="1" key="1">
    <citation type="submission" date="2021-06" db="EMBL/GenBank/DDBJ databases">
        <authorList>
            <person name="Kallberg Y."/>
            <person name="Tangrot J."/>
            <person name="Rosling A."/>
        </authorList>
    </citation>
    <scope>NUCLEOTIDE SEQUENCE</scope>
    <source>
        <strain evidence="1">UK204</strain>
    </source>
</reference>
<evidence type="ECO:0000313" key="2">
    <source>
        <dbReference type="Proteomes" id="UP000789570"/>
    </source>
</evidence>
<dbReference type="Proteomes" id="UP000789570">
    <property type="component" value="Unassembled WGS sequence"/>
</dbReference>
<protein>
    <submittedName>
        <fullName evidence="1">6684_t:CDS:1</fullName>
    </submittedName>
</protein>
<name>A0A9N9DS71_9GLOM</name>
<comment type="caution">
    <text evidence="1">The sequence shown here is derived from an EMBL/GenBank/DDBJ whole genome shotgun (WGS) entry which is preliminary data.</text>
</comment>
<dbReference type="EMBL" id="CAJVPQ010004399">
    <property type="protein sequence ID" value="CAG8650552.1"/>
    <property type="molecule type" value="Genomic_DNA"/>
</dbReference>